<gene>
    <name evidence="1" type="ORF">OB959_10575</name>
</gene>
<evidence type="ECO:0000313" key="1">
    <source>
        <dbReference type="EMBL" id="MDM5140243.1"/>
    </source>
</evidence>
<name>A0AAW7I7S9_9GAMM</name>
<organism evidence="1 2">
    <name type="scientific">Aeromonas bestiarum</name>
    <dbReference type="NCBI Taxonomy" id="105751"/>
    <lineage>
        <taxon>Bacteria</taxon>
        <taxon>Pseudomonadati</taxon>
        <taxon>Pseudomonadota</taxon>
        <taxon>Gammaproteobacteria</taxon>
        <taxon>Aeromonadales</taxon>
        <taxon>Aeromonadaceae</taxon>
        <taxon>Aeromonas</taxon>
    </lineage>
</organism>
<evidence type="ECO:0000313" key="2">
    <source>
        <dbReference type="Proteomes" id="UP001168216"/>
    </source>
</evidence>
<evidence type="ECO:0008006" key="3">
    <source>
        <dbReference type="Google" id="ProtNLM"/>
    </source>
</evidence>
<proteinExistence type="predicted"/>
<dbReference type="EMBL" id="JAOPLV010000004">
    <property type="protein sequence ID" value="MDM5140243.1"/>
    <property type="molecule type" value="Genomic_DNA"/>
</dbReference>
<comment type="caution">
    <text evidence="1">The sequence shown here is derived from an EMBL/GenBank/DDBJ whole genome shotgun (WGS) entry which is preliminary data.</text>
</comment>
<dbReference type="RefSeq" id="WP_290021914.1">
    <property type="nucleotide sequence ID" value="NZ_JAOPLV010000004.1"/>
</dbReference>
<dbReference type="AlphaFoldDB" id="A0AAW7I7S9"/>
<protein>
    <recommendedName>
        <fullName evidence="3">MafI family immunity protein</fullName>
    </recommendedName>
</protein>
<sequence>MKLLCEIVMLNERWLEIRDYLYESECSFADNLSAKTVFLNYALSLINSDNRYEILEGFFSIIVEGSGCVEDFEILEMLADKLVAEHVLTEDELIVFLKNADFGRWS</sequence>
<reference evidence="1" key="1">
    <citation type="submission" date="2023-08" db="EMBL/GenBank/DDBJ databases">
        <title>WGS of Aeromonas isolates.</title>
        <authorList>
            <person name="Lee H."/>
        </authorList>
    </citation>
    <scope>NUCLEOTIDE SEQUENCE</scope>
    <source>
        <strain evidence="1">SL22</strain>
    </source>
</reference>
<accession>A0AAW7I7S9</accession>
<dbReference type="Proteomes" id="UP001168216">
    <property type="component" value="Unassembled WGS sequence"/>
</dbReference>